<dbReference type="InterPro" id="IPR007219">
    <property type="entry name" value="XnlR_reg_dom"/>
</dbReference>
<dbReference type="InterPro" id="IPR050613">
    <property type="entry name" value="Sec_Metabolite_Reg"/>
</dbReference>
<dbReference type="Proteomes" id="UP001305779">
    <property type="component" value="Unassembled WGS sequence"/>
</dbReference>
<evidence type="ECO:0000256" key="1">
    <source>
        <dbReference type="ARBA" id="ARBA00004123"/>
    </source>
</evidence>
<keyword evidence="2" id="KW-0539">Nucleus</keyword>
<name>A0ABR0EP92_ZASCE</name>
<dbReference type="SMART" id="SM00906">
    <property type="entry name" value="Fungal_trans"/>
    <property type="match status" value="1"/>
</dbReference>
<protein>
    <recommendedName>
        <fullName evidence="3">Xylanolytic transcriptional activator regulatory domain-containing protein</fullName>
    </recommendedName>
</protein>
<sequence>MPSTNNGIEKSARRTAGIIHELGEITIPGHSSSSRNEHTSGQYAHIIRELPSPRHMDILVQSFFQNVAWHYDIVDEATFTNQLFHWRCLTHQQLQCAPDSLPTNLRSFPALLFQVLAQALLFQPRDHDETLDELKYAANMELSDRAADYSDAGHRLVSSFVKSEITLTTVQAELMRACFEKTTGAVTEAWHTLGTAIRDAQELGLHRLKPEPTLYLRNESPERDQGCKLWMMLHFWDAHMAIVLGRPTSTRMDPKTVPLPALCDSNRPPQPRDVILCGYHTAHKFLQDIHDLESMDDCSLVVQEIHEDLLNNIATLPRWASPQRLRQGEPHWLSMALEVMFSEIHFVLFALHRPFVFVDSTNRTNAVYAATQILESQRRLFDLSEPLQYRAFTFVFSTFDAMVLIAAVHIRFPDEFVEQLPATIANFEEVLTRFEILQASNKLAGPAFKVLQRLYGKMLVITTPPQSSQPSSGSEEGDIFSGMGPETIDIDWNDMMPPDFANVLCPQPLNELMWNGESTTHLALQPEPVFGVDQSQFGLQDSF</sequence>
<dbReference type="PANTHER" id="PTHR31001:SF87">
    <property type="entry name" value="COL-21"/>
    <property type="match status" value="1"/>
</dbReference>
<gene>
    <name evidence="4" type="ORF">PRZ48_006054</name>
</gene>
<evidence type="ECO:0000259" key="3">
    <source>
        <dbReference type="SMART" id="SM00906"/>
    </source>
</evidence>
<keyword evidence="5" id="KW-1185">Reference proteome</keyword>
<reference evidence="4 5" key="1">
    <citation type="journal article" date="2023" name="G3 (Bethesda)">
        <title>A chromosome-level genome assembly of Zasmidium syzygii isolated from banana leaves.</title>
        <authorList>
            <person name="van Westerhoven A.C."/>
            <person name="Mehrabi R."/>
            <person name="Talebi R."/>
            <person name="Steentjes M.B.F."/>
            <person name="Corcolon B."/>
            <person name="Chong P.A."/>
            <person name="Kema G.H.J."/>
            <person name="Seidl M.F."/>
        </authorList>
    </citation>
    <scope>NUCLEOTIDE SEQUENCE [LARGE SCALE GENOMIC DNA]</scope>
    <source>
        <strain evidence="4 5">P124</strain>
    </source>
</reference>
<dbReference type="CDD" id="cd12148">
    <property type="entry name" value="fungal_TF_MHR"/>
    <property type="match status" value="1"/>
</dbReference>
<evidence type="ECO:0000313" key="4">
    <source>
        <dbReference type="EMBL" id="KAK4502628.1"/>
    </source>
</evidence>
<comment type="caution">
    <text evidence="4">The sequence shown here is derived from an EMBL/GenBank/DDBJ whole genome shotgun (WGS) entry which is preliminary data.</text>
</comment>
<evidence type="ECO:0000256" key="2">
    <source>
        <dbReference type="ARBA" id="ARBA00023242"/>
    </source>
</evidence>
<dbReference type="Pfam" id="PF04082">
    <property type="entry name" value="Fungal_trans"/>
    <property type="match status" value="1"/>
</dbReference>
<organism evidence="4 5">
    <name type="scientific">Zasmidium cellare</name>
    <name type="common">Wine cellar mold</name>
    <name type="synonym">Racodium cellare</name>
    <dbReference type="NCBI Taxonomy" id="395010"/>
    <lineage>
        <taxon>Eukaryota</taxon>
        <taxon>Fungi</taxon>
        <taxon>Dikarya</taxon>
        <taxon>Ascomycota</taxon>
        <taxon>Pezizomycotina</taxon>
        <taxon>Dothideomycetes</taxon>
        <taxon>Dothideomycetidae</taxon>
        <taxon>Mycosphaerellales</taxon>
        <taxon>Mycosphaerellaceae</taxon>
        <taxon>Zasmidium</taxon>
    </lineage>
</organism>
<feature type="domain" description="Xylanolytic transcriptional activator regulatory" evidence="3">
    <location>
        <begin position="189"/>
        <end position="266"/>
    </location>
</feature>
<accession>A0ABR0EP92</accession>
<evidence type="ECO:0000313" key="5">
    <source>
        <dbReference type="Proteomes" id="UP001305779"/>
    </source>
</evidence>
<dbReference type="EMBL" id="JAXOVC010000004">
    <property type="protein sequence ID" value="KAK4502628.1"/>
    <property type="molecule type" value="Genomic_DNA"/>
</dbReference>
<proteinExistence type="predicted"/>
<comment type="subcellular location">
    <subcellularLocation>
        <location evidence="1">Nucleus</location>
    </subcellularLocation>
</comment>
<dbReference type="PANTHER" id="PTHR31001">
    <property type="entry name" value="UNCHARACTERIZED TRANSCRIPTIONAL REGULATORY PROTEIN"/>
    <property type="match status" value="1"/>
</dbReference>